<dbReference type="Gene3D" id="3.20.20.140">
    <property type="entry name" value="Metal-dependent hydrolases"/>
    <property type="match status" value="1"/>
</dbReference>
<comment type="pathway">
    <text evidence="2">Nitrogen metabolism; (S)-allantoin degradation; allantoate from (S)-allantoin: step 1/1.</text>
</comment>
<dbReference type="GO" id="GO:0050897">
    <property type="term" value="F:cobalt ion binding"/>
    <property type="evidence" value="ECO:0007669"/>
    <property type="project" value="InterPro"/>
</dbReference>
<dbReference type="OrthoDB" id="1924787at2759"/>
<dbReference type="InterPro" id="IPR017593">
    <property type="entry name" value="Allantoinase"/>
</dbReference>
<dbReference type="VEuPathDB" id="VectorBase:MDOMA2_000843"/>
<dbReference type="SUPFAM" id="SSF51338">
    <property type="entry name" value="Composite domain of metallo-dependent hydrolases"/>
    <property type="match status" value="1"/>
</dbReference>
<evidence type="ECO:0000256" key="5">
    <source>
        <dbReference type="ARBA" id="ARBA00012863"/>
    </source>
</evidence>
<accession>A0A1I8MG62</accession>
<evidence type="ECO:0000256" key="3">
    <source>
        <dbReference type="ARBA" id="ARBA00010368"/>
    </source>
</evidence>
<dbReference type="InterPro" id="IPR050138">
    <property type="entry name" value="DHOase/Allantoinase_Hydrolase"/>
</dbReference>
<feature type="domain" description="Amidohydrolase-related" evidence="9">
    <location>
        <begin position="60"/>
        <end position="442"/>
    </location>
</feature>
<evidence type="ECO:0000256" key="6">
    <source>
        <dbReference type="ARBA" id="ARBA00022723"/>
    </source>
</evidence>
<dbReference type="VEuPathDB" id="VectorBase:MDOA004553"/>
<dbReference type="InterPro" id="IPR011059">
    <property type="entry name" value="Metal-dep_hydrolase_composite"/>
</dbReference>
<dbReference type="KEGG" id="mde:101891323"/>
<keyword evidence="8" id="KW-0862">Zinc</keyword>
<dbReference type="Pfam" id="PF01979">
    <property type="entry name" value="Amidohydro_1"/>
    <property type="match status" value="1"/>
</dbReference>
<evidence type="ECO:0000256" key="8">
    <source>
        <dbReference type="ARBA" id="ARBA00022833"/>
    </source>
</evidence>
<keyword evidence="7" id="KW-0378">Hydrolase</keyword>
<evidence type="ECO:0000256" key="2">
    <source>
        <dbReference type="ARBA" id="ARBA00004968"/>
    </source>
</evidence>
<sequence length="472" mass="52361">MDLLFLSRRIYLGTEEGFMHGGIIVDSEGIIKKILRSAQEVNSYLYNIESEAVYDFENMVLMPGLIDVNVHINEPGRKDWEGFLNATKAAAAGGFTTIIDRPTNSIPPTTSMAALKAKLCTARGKLYVDVGFWGGLNTKDWSDMPALIAGGVMGLQCTLVESPEPVGKEYPPITKEQLETVLQKVDDGILIAVHAEQPLDIPIKANEEEPKCYESFLRTRPAEMEVKAVRTIAELALKHKRKNFHLLNLSANEVLSIIKDCKSKGAKLTAETCPHYLSLAAEDVEDCRTEFKTHPPIRARSNQAPLWEAVKSGVIDIIASDHSPATPGPKCLTYGRTRGNFLNAWPGISSLQLGLSVMWTHCEKHGLGMHHLYKTMCENPAVLCGLENSKGKIIEGYDADFCIWDPDAEFHVNADMLFSTNKATPYMNQRLRGMVHATVVRGLHVYQQNEGFGQPLGRIVLRKNVKKVVKFS</sequence>
<reference evidence="10" key="1">
    <citation type="submission" date="2020-05" db="UniProtKB">
        <authorList>
            <consortium name="EnsemblMetazoa"/>
        </authorList>
    </citation>
    <scope>IDENTIFICATION</scope>
    <source>
        <strain evidence="10">Aabys</strain>
    </source>
</reference>
<dbReference type="InterPro" id="IPR032466">
    <property type="entry name" value="Metal_Hydrolase"/>
</dbReference>
<dbReference type="NCBIfam" id="TIGR03178">
    <property type="entry name" value="allantoinase"/>
    <property type="match status" value="1"/>
</dbReference>
<dbReference type="SUPFAM" id="SSF51556">
    <property type="entry name" value="Metallo-dependent hydrolases"/>
    <property type="match status" value="1"/>
</dbReference>
<dbReference type="PANTHER" id="PTHR43668">
    <property type="entry name" value="ALLANTOINASE"/>
    <property type="match status" value="1"/>
</dbReference>
<evidence type="ECO:0000256" key="7">
    <source>
        <dbReference type="ARBA" id="ARBA00022801"/>
    </source>
</evidence>
<comment type="subunit">
    <text evidence="4">Homotetramer.</text>
</comment>
<comment type="cofactor">
    <cofactor evidence="1">
        <name>Zn(2+)</name>
        <dbReference type="ChEBI" id="CHEBI:29105"/>
    </cofactor>
</comment>
<dbReference type="GO" id="GO:0006145">
    <property type="term" value="P:purine nucleobase catabolic process"/>
    <property type="evidence" value="ECO:0007669"/>
    <property type="project" value="TreeGrafter"/>
</dbReference>
<dbReference type="STRING" id="7370.A0A1I8MG62"/>
<dbReference type="GO" id="GO:0004038">
    <property type="term" value="F:allantoinase activity"/>
    <property type="evidence" value="ECO:0007669"/>
    <property type="project" value="UniProtKB-EC"/>
</dbReference>
<name>A0A1I8MG62_MUSDO</name>
<dbReference type="RefSeq" id="XP_005176188.2">
    <property type="nucleotide sequence ID" value="XM_005176131.4"/>
</dbReference>
<organism evidence="10">
    <name type="scientific">Musca domestica</name>
    <name type="common">House fly</name>
    <dbReference type="NCBI Taxonomy" id="7370"/>
    <lineage>
        <taxon>Eukaryota</taxon>
        <taxon>Metazoa</taxon>
        <taxon>Ecdysozoa</taxon>
        <taxon>Arthropoda</taxon>
        <taxon>Hexapoda</taxon>
        <taxon>Insecta</taxon>
        <taxon>Pterygota</taxon>
        <taxon>Neoptera</taxon>
        <taxon>Endopterygota</taxon>
        <taxon>Diptera</taxon>
        <taxon>Brachycera</taxon>
        <taxon>Muscomorpha</taxon>
        <taxon>Muscoidea</taxon>
        <taxon>Muscidae</taxon>
        <taxon>Musca</taxon>
    </lineage>
</organism>
<evidence type="ECO:0000313" key="10">
    <source>
        <dbReference type="EnsemblMetazoa" id="MDOA004553-PA"/>
    </source>
</evidence>
<evidence type="ECO:0000256" key="4">
    <source>
        <dbReference type="ARBA" id="ARBA00011881"/>
    </source>
</evidence>
<comment type="similarity">
    <text evidence="3">Belongs to the metallo-dependent hydrolases superfamily. Allantoinase family.</text>
</comment>
<dbReference type="InterPro" id="IPR006680">
    <property type="entry name" value="Amidohydro-rel"/>
</dbReference>
<dbReference type="GO" id="GO:0005737">
    <property type="term" value="C:cytoplasm"/>
    <property type="evidence" value="ECO:0007669"/>
    <property type="project" value="TreeGrafter"/>
</dbReference>
<gene>
    <name evidence="10" type="primary">101891323</name>
</gene>
<dbReference type="PANTHER" id="PTHR43668:SF2">
    <property type="entry name" value="ALLANTOINASE"/>
    <property type="match status" value="1"/>
</dbReference>
<keyword evidence="6" id="KW-0479">Metal-binding</keyword>
<dbReference type="EC" id="3.5.2.5" evidence="5"/>
<dbReference type="eggNOG" id="KOG2584">
    <property type="taxonomic scope" value="Eukaryota"/>
</dbReference>
<evidence type="ECO:0000259" key="9">
    <source>
        <dbReference type="Pfam" id="PF01979"/>
    </source>
</evidence>
<dbReference type="GO" id="GO:0008270">
    <property type="term" value="F:zinc ion binding"/>
    <property type="evidence" value="ECO:0007669"/>
    <property type="project" value="InterPro"/>
</dbReference>
<protein>
    <recommendedName>
        <fullName evidence="5">allantoinase</fullName>
        <ecNumber evidence="5">3.5.2.5</ecNumber>
    </recommendedName>
</protein>
<dbReference type="AlphaFoldDB" id="A0A1I8MG62"/>
<evidence type="ECO:0000256" key="1">
    <source>
        <dbReference type="ARBA" id="ARBA00001947"/>
    </source>
</evidence>
<proteinExistence type="inferred from homology"/>
<dbReference type="UniPathway" id="UPA00395">
    <property type="reaction ID" value="UER00653"/>
</dbReference>
<dbReference type="GO" id="GO:0000256">
    <property type="term" value="P:allantoin catabolic process"/>
    <property type="evidence" value="ECO:0007669"/>
    <property type="project" value="UniProtKB-UniPathway"/>
</dbReference>
<dbReference type="EnsemblMetazoa" id="MDOA004553-RA">
    <property type="protein sequence ID" value="MDOA004553-PA"/>
    <property type="gene ID" value="MDOA004553"/>
</dbReference>